<organism evidence="7 8">
    <name type="scientific">Mycena chlorophos</name>
    <name type="common">Agaric fungus</name>
    <name type="synonym">Agaricus chlorophos</name>
    <dbReference type="NCBI Taxonomy" id="658473"/>
    <lineage>
        <taxon>Eukaryota</taxon>
        <taxon>Fungi</taxon>
        <taxon>Dikarya</taxon>
        <taxon>Basidiomycota</taxon>
        <taxon>Agaricomycotina</taxon>
        <taxon>Agaricomycetes</taxon>
        <taxon>Agaricomycetidae</taxon>
        <taxon>Agaricales</taxon>
        <taxon>Marasmiineae</taxon>
        <taxon>Mycenaceae</taxon>
        <taxon>Mycena</taxon>
    </lineage>
</organism>
<proteinExistence type="predicted"/>
<sequence>MASSTRRKAPTRSKPRVDDALVDGLAALSLASKPEQRVASMRAVNAASQDLSSLLQTGWRKSADPKSPAATKASTAAVAAAKHLAILRDVSPGDVDVERAAGSVLGKLVVLEMLDAALAALKEMHPRVCAVLNVNTRNAKSTDHLYLLSLPQPQSRPSDVVLTLASTFLLNSLLTISALPQAKKALPAFATALSKGSSLIAWAHTISTLPSSHSDSLFTRAYSALLKLSGTPQAEPREAFLLRDYALRCLVWTSPGKIESRVLWEQCVKAAGAYIKALGAAPTDAAQTILTAFAAVVTMVQAREDAETFLSGKAFISFCEYWMSLANRLGDVPTLDRVATFIGSQPGPSKLAAQGSRPPSPTGETLLLRGTQLCTVLAQTTALLDSKMAPADHDQLRASLRKSADLLRDDNVQTLYSRGTENEEITRISGKVQRAVERIRRSAVKYTESDLCAEVQDLLDAVVDILEAVLQNSTPSADILTPALDTIFALARIKINVHDPPSYGTSHSILQRGARLLEIDTAETPEKANYIRCLSGAFHNIAGTLYQAGKHAGAIRFLQDGCRLGEQASKMHSRAERSQPEPSDGWRQLEEQLWRRYELLAVCCSKIGDRRLAFEAFSKAVVCYPYSLYGFAQNADNGGDAFATTTGGVQLGNIVDRITSLGLSDLFLPPEKISLRSVGHGVVAGVLLERQVRSLEGSRWKDNARSLICALLDDALAVYSEAELPVRKARTLTRVLESAYHVGPEHVTAFGSPAEVGDQVEHLLAPKELGQDATSASQWRAAAHLWLALHAHRRGDSDQTARVAHYVELACAVLEPLLGLTALVEPSPKVTKKTTQKSVPRAPKKAPPPRRVPAAKKPTASVNTITPQPRARKAVESPPSAPAASPTKQPLFEDVEKLIDLLQLATCVLGLLTHVLLKIRLLEITRRICEQQSTSTTNAGYLAASSELALEYMKLGKSKRANSILVRSLEAMKTSNISDGTGVLFYLKHAECMAMSEDLGKSAEVYSEALARARLIGDETKNMLSLERVYFRVGRLERAAVACYVFALMQHCREDTAASLEAMLQSLRLWNRALDALTRLRPPPVKPQAVEEDDPFASPAPASAESPSADQTRPSKQFPRRSAMDSIEWRICDGLLATLFALCEAYFTRGSAREAEYFAQQAFDLAESLNAPALAARALAKKGELQLHQKQLEDAHLTLLRANELLQNLSGRDTAEIRRLRGDYNHLSSQVKDARELYEQATSILEGLDKTFGAFDEFSASRRASELANTEILHPETLATVLRQHIWLLRDAENDRARLLQRFLALPAGPRSKAQENALMAKLTLHEVYERFGNDMFLSSLTESTIALPMGMSTDRALALSPSTHDILRTLENAEHFFWLEVSLFSRKGDVSRVRDAVVSLALIRALQSSLGKSGKQDPVLVAGLLDVSSAITLSREMLEAIQHKFPSVDVDDLQWPLPSRNGTPMAREKRLARAPTLIRGFDSDIDVSDDEDEEEKTFRDYWESIRVKYQSQAPDISTISASQMATVPRNWTVIHIGVTDDKSTLFVSRQYGGDVGTNPLVFCVPLKGRREEEDTDHLTFDNALREFNEIIRLSDEGTRRAIHVKDEPEARAQWWKERVALDLRLRELLENIEYCWLGAFKTILSPRTNLTAAAITDLRVQFDKVFHRGLRFQDKNFKVRPVATHRRMPSESQIPSRVTLDDVLLECFSTLSPKCRDEELEDLVFFILDLYQFHGVPVAIAEVDIDQVVVDLRGVLEEHHARLAGRRKGEPLVTKVEQDEHMFLILDKNIQGLPWESIPVLRGQSVSRIPSVDFLLDRIQLAGWGLKSRVGVDRAQVDPRSGYCLLNPSGDLVRTEGRFQEWVKGMEKVGWQSLVGQAPSEQQFLDALRKKDLVVYFGHGGAEQYVRSHKLRQLPRCAATMLWGCSSGILREMGDFDRTGTPHNYMLAGCPTLVANMWDVTDRDIDLFSQSVFDKLHLNAEGARGWSGKGETSLVAAVAQSRSSCKLKYLTGAAPVVYGIPFYL</sequence>
<dbReference type="EC" id="3.4.22.49" evidence="2"/>
<gene>
    <name evidence="7" type="ORF">MCHLO_10270</name>
</gene>
<accession>A0ABQ0LQE7</accession>
<evidence type="ECO:0000256" key="4">
    <source>
        <dbReference type="ARBA" id="ARBA00022829"/>
    </source>
</evidence>
<evidence type="ECO:0000256" key="2">
    <source>
        <dbReference type="ARBA" id="ARBA00012489"/>
    </source>
</evidence>
<evidence type="ECO:0000256" key="3">
    <source>
        <dbReference type="ARBA" id="ARBA00022801"/>
    </source>
</evidence>
<evidence type="ECO:0000259" key="6">
    <source>
        <dbReference type="PROSITE" id="PS51700"/>
    </source>
</evidence>
<evidence type="ECO:0000256" key="1">
    <source>
        <dbReference type="ARBA" id="ARBA00000451"/>
    </source>
</evidence>
<feature type="region of interest" description="Disordered" evidence="5">
    <location>
        <begin position="1083"/>
        <end position="1121"/>
    </location>
</feature>
<dbReference type="Proteomes" id="UP000815677">
    <property type="component" value="Unassembled WGS sequence"/>
</dbReference>
<feature type="region of interest" description="Disordered" evidence="5">
    <location>
        <begin position="827"/>
        <end position="888"/>
    </location>
</feature>
<dbReference type="PANTHER" id="PTHR12792:SF0">
    <property type="entry name" value="SEPARIN"/>
    <property type="match status" value="1"/>
</dbReference>
<dbReference type="PROSITE" id="PS51700">
    <property type="entry name" value="SEPARIN"/>
    <property type="match status" value="1"/>
</dbReference>
<feature type="domain" description="Peptidase C50" evidence="6">
    <location>
        <begin position="1840"/>
        <end position="1937"/>
    </location>
</feature>
<dbReference type="PANTHER" id="PTHR12792">
    <property type="entry name" value="EXTRA SPINDLE POLES 1-RELATED"/>
    <property type="match status" value="1"/>
</dbReference>
<dbReference type="InterPro" id="IPR030397">
    <property type="entry name" value="SEPARIN_core_dom"/>
</dbReference>
<dbReference type="Pfam" id="PF03568">
    <property type="entry name" value="Separin_C"/>
    <property type="match status" value="1"/>
</dbReference>
<dbReference type="InterPro" id="IPR005314">
    <property type="entry name" value="Peptidase_C50"/>
</dbReference>
<evidence type="ECO:0000313" key="8">
    <source>
        <dbReference type="Proteomes" id="UP000815677"/>
    </source>
</evidence>
<dbReference type="Gene3D" id="1.25.40.10">
    <property type="entry name" value="Tetratricopeptide repeat domain"/>
    <property type="match status" value="1"/>
</dbReference>
<comment type="catalytic activity">
    <reaction evidence="1">
        <text>All bonds known to be hydrolyzed by this endopeptidase have arginine in P1 and an acidic residue in P4. P6 is often occupied by an acidic residue or by a hydroxy-amino-acid residue, the phosphorylation of which enhances cleavage.</text>
        <dbReference type="EC" id="3.4.22.49"/>
    </reaction>
</comment>
<name>A0ABQ0LQE7_MYCCL</name>
<evidence type="ECO:0000256" key="5">
    <source>
        <dbReference type="SAM" id="MobiDB-lite"/>
    </source>
</evidence>
<dbReference type="SUPFAM" id="SSF48452">
    <property type="entry name" value="TPR-like"/>
    <property type="match status" value="1"/>
</dbReference>
<keyword evidence="3" id="KW-0378">Hydrolase</keyword>
<dbReference type="InterPro" id="IPR011990">
    <property type="entry name" value="TPR-like_helical_dom_sf"/>
</dbReference>
<keyword evidence="4" id="KW-0159">Chromosome partition</keyword>
<protein>
    <recommendedName>
        <fullName evidence="2">separase</fullName>
        <ecNumber evidence="2">3.4.22.49</ecNumber>
    </recommendedName>
</protein>
<evidence type="ECO:0000313" key="7">
    <source>
        <dbReference type="EMBL" id="GAT53299.1"/>
    </source>
</evidence>
<reference evidence="7" key="1">
    <citation type="submission" date="2014-09" db="EMBL/GenBank/DDBJ databases">
        <title>Genome sequence of the luminous mushroom Mycena chlorophos for searching fungal bioluminescence genes.</title>
        <authorList>
            <person name="Tanaka Y."/>
            <person name="Kasuga D."/>
            <person name="Oba Y."/>
            <person name="Hase S."/>
            <person name="Sato K."/>
            <person name="Oba Y."/>
            <person name="Sakakibara Y."/>
        </authorList>
    </citation>
    <scope>NUCLEOTIDE SEQUENCE</scope>
</reference>
<dbReference type="EMBL" id="DF848219">
    <property type="protein sequence ID" value="GAT53299.1"/>
    <property type="molecule type" value="Genomic_DNA"/>
</dbReference>
<keyword evidence="8" id="KW-1185">Reference proteome</keyword>
<feature type="compositionally biased region" description="Low complexity" evidence="5">
    <location>
        <begin position="1096"/>
        <end position="1110"/>
    </location>
</feature>